<reference evidence="2" key="1">
    <citation type="submission" date="2018-07" db="EMBL/GenBank/DDBJ databases">
        <title>Giant CbK-like Caulobacter bacteriophages have genetically divergent genomes.</title>
        <authorList>
            <person name="Wilson K.M."/>
            <person name="Ely B."/>
        </authorList>
    </citation>
    <scope>NUCLEOTIDE SEQUENCE [LARGE SCALE GENOMIC DNA]</scope>
</reference>
<reference evidence="1 2" key="2">
    <citation type="submission" date="2018-09" db="EMBL/GenBank/DDBJ databases">
        <title>Giant CbK-like Caulobacter bacteriophages have genetically divergent genomes.</title>
        <authorList>
            <person name="Wilson K."/>
            <person name="Ely B."/>
        </authorList>
    </citation>
    <scope>NUCLEOTIDE SEQUENCE [LARGE SCALE GENOMIC DNA]</scope>
</reference>
<protein>
    <submittedName>
        <fullName evidence="1">Uncharacterized protein</fullName>
    </submittedName>
</protein>
<evidence type="ECO:0000313" key="2">
    <source>
        <dbReference type="Proteomes" id="UP000259421"/>
    </source>
</evidence>
<dbReference type="EMBL" id="MH588546">
    <property type="protein sequence ID" value="AXQ69320.1"/>
    <property type="molecule type" value="Genomic_DNA"/>
</dbReference>
<accession>A0A385ECD2</accession>
<dbReference type="Proteomes" id="UP000259421">
    <property type="component" value="Segment"/>
</dbReference>
<name>A0A385ECD2_9CAUD</name>
<keyword evidence="2" id="KW-1185">Reference proteome</keyword>
<sequence length="89" mass="10149">MSVFTPSEKQRGMLHNALGLLWAKEPYRRHYVVGKDSPSYHEWKELCEHGYGEQAADSETGELYDAGPQVWFYVTEKGAALFGKSLPRD</sequence>
<organism evidence="1 2">
    <name type="scientific">Caulobacter phage CcrBL9</name>
    <dbReference type="NCBI Taxonomy" id="2283270"/>
    <lineage>
        <taxon>Viruses</taxon>
        <taxon>Duplodnaviria</taxon>
        <taxon>Heunggongvirae</taxon>
        <taxon>Uroviricota</taxon>
        <taxon>Caudoviricetes</taxon>
        <taxon>Jeanschmidtviridae</taxon>
        <taxon>Bertelyvirus</taxon>
        <taxon>Bertelyvirus BL9</taxon>
    </lineage>
</organism>
<evidence type="ECO:0000313" key="1">
    <source>
        <dbReference type="EMBL" id="AXQ69320.1"/>
    </source>
</evidence>
<proteinExistence type="predicted"/>
<gene>
    <name evidence="1" type="ORF">CcrBL9_gp296</name>
</gene>